<feature type="signal peptide" evidence="2">
    <location>
        <begin position="1"/>
        <end position="23"/>
    </location>
</feature>
<organism evidence="3 4">
    <name type="scientific">Pararhizobium capsulatum DSM 1112</name>
    <dbReference type="NCBI Taxonomy" id="1121113"/>
    <lineage>
        <taxon>Bacteria</taxon>
        <taxon>Pseudomonadati</taxon>
        <taxon>Pseudomonadota</taxon>
        <taxon>Alphaproteobacteria</taxon>
        <taxon>Hyphomicrobiales</taxon>
        <taxon>Rhizobiaceae</taxon>
        <taxon>Rhizobium/Agrobacterium group</taxon>
        <taxon>Pararhizobium</taxon>
    </lineage>
</organism>
<name>A0ABU0BNQ2_9HYPH</name>
<proteinExistence type="predicted"/>
<evidence type="ECO:0000313" key="4">
    <source>
        <dbReference type="Proteomes" id="UP001230207"/>
    </source>
</evidence>
<dbReference type="Proteomes" id="UP001230207">
    <property type="component" value="Unassembled WGS sequence"/>
</dbReference>
<keyword evidence="2" id="KW-0732">Signal</keyword>
<feature type="region of interest" description="Disordered" evidence="1">
    <location>
        <begin position="39"/>
        <end position="68"/>
    </location>
</feature>
<gene>
    <name evidence="3" type="ORF">QO002_001434</name>
</gene>
<reference evidence="3 4" key="1">
    <citation type="submission" date="2023-07" db="EMBL/GenBank/DDBJ databases">
        <title>Genomic Encyclopedia of Type Strains, Phase IV (KMG-IV): sequencing the most valuable type-strain genomes for metagenomic binning, comparative biology and taxonomic classification.</title>
        <authorList>
            <person name="Goeker M."/>
        </authorList>
    </citation>
    <scope>NUCLEOTIDE SEQUENCE [LARGE SCALE GENOMIC DNA]</scope>
    <source>
        <strain evidence="3 4">DSM 1112</strain>
    </source>
</reference>
<evidence type="ECO:0008006" key="5">
    <source>
        <dbReference type="Google" id="ProtNLM"/>
    </source>
</evidence>
<comment type="caution">
    <text evidence="3">The sequence shown here is derived from an EMBL/GenBank/DDBJ whole genome shotgun (WGS) entry which is preliminary data.</text>
</comment>
<evidence type="ECO:0000256" key="2">
    <source>
        <dbReference type="SAM" id="SignalP"/>
    </source>
</evidence>
<feature type="chain" id="PRO_5046391768" description="DUF2946 domain-containing protein" evidence="2">
    <location>
        <begin position="24"/>
        <end position="126"/>
    </location>
</feature>
<keyword evidence="4" id="KW-1185">Reference proteome</keyword>
<feature type="compositionally biased region" description="Pro residues" evidence="1">
    <location>
        <begin position="115"/>
        <end position="126"/>
    </location>
</feature>
<feature type="region of interest" description="Disordered" evidence="1">
    <location>
        <begin position="106"/>
        <end position="126"/>
    </location>
</feature>
<evidence type="ECO:0000256" key="1">
    <source>
        <dbReference type="SAM" id="MobiDB-lite"/>
    </source>
</evidence>
<dbReference type="RefSeq" id="WP_307228070.1">
    <property type="nucleotide sequence ID" value="NZ_JAUSVF010000001.1"/>
</dbReference>
<dbReference type="EMBL" id="JAUSVF010000001">
    <property type="protein sequence ID" value="MDQ0319296.1"/>
    <property type="molecule type" value="Genomic_DNA"/>
</dbReference>
<feature type="compositionally biased region" description="Basic and acidic residues" evidence="1">
    <location>
        <begin position="59"/>
        <end position="68"/>
    </location>
</feature>
<sequence length="126" mass="13492">MRSAVLVLSVLCAILSGWTSALGQTQDLGLRSAGHAQAMHAQGGHDGHGLSQNMAQCDDSSRSCDKKTDHATHPLLCAACYAISVEDPLLQRPTVENRRIAPALQASLRETPVKPRFPPPKSPLFL</sequence>
<protein>
    <recommendedName>
        <fullName evidence="5">DUF2946 domain-containing protein</fullName>
    </recommendedName>
</protein>
<evidence type="ECO:0000313" key="3">
    <source>
        <dbReference type="EMBL" id="MDQ0319296.1"/>
    </source>
</evidence>
<accession>A0ABU0BNQ2</accession>